<gene>
    <name evidence="2" type="ORF">NCTC10186_00353</name>
</gene>
<dbReference type="RefSeq" id="WP_119572251.1">
    <property type="nucleotide sequence ID" value="NZ_LR215031.1"/>
</dbReference>
<dbReference type="KEGG" id="mgal:NCTC10186_00353"/>
<dbReference type="Proteomes" id="UP000289862">
    <property type="component" value="Chromosome"/>
</dbReference>
<proteinExistence type="predicted"/>
<feature type="transmembrane region" description="Helical" evidence="1">
    <location>
        <begin position="211"/>
        <end position="232"/>
    </location>
</feature>
<name>A0A449AZB9_9BACT</name>
<dbReference type="EMBL" id="LR215031">
    <property type="protein sequence ID" value="VEU72878.1"/>
    <property type="molecule type" value="Genomic_DNA"/>
</dbReference>
<reference evidence="2 3" key="1">
    <citation type="submission" date="2019-01" db="EMBL/GenBank/DDBJ databases">
        <authorList>
            <consortium name="Pathogen Informatics"/>
        </authorList>
    </citation>
    <scope>NUCLEOTIDE SEQUENCE [LARGE SCALE GENOMIC DNA]</scope>
    <source>
        <strain evidence="2 3">NCTC10186</strain>
    </source>
</reference>
<dbReference type="AlphaFoldDB" id="A0A449AZB9"/>
<feature type="transmembrane region" description="Helical" evidence="1">
    <location>
        <begin position="63"/>
        <end position="82"/>
    </location>
</feature>
<sequence>MKFQINEINWPKNEQGELIKPQTKEEKKRWKQEFNMSSLLSFSPSVSIVFYQRFLKYTNLLKLILILSGALIALGLSLNNFINAKEMIWIRIAFVVLGLIFLSIFGLFFYKLIKKEFFKVKNLKDLFKDMQSGIKSKETDQPEFIEFSNLELNNKMEIQAQKNINKMLIISNLFVFFGTFLFTIGICIGFVSKFAETPYLWFGIDLHEFNYLFIPFILFAFSLGSIILQLGYDLTLKRRDYLVKSTELTVSFLISPLKKELIDTTWMLWYLSNDDPKNITNLYNHLNSKKLINYLQK</sequence>
<feature type="transmembrane region" description="Helical" evidence="1">
    <location>
        <begin position="88"/>
        <end position="110"/>
    </location>
</feature>
<feature type="transmembrane region" description="Helical" evidence="1">
    <location>
        <begin position="168"/>
        <end position="191"/>
    </location>
</feature>
<keyword evidence="1" id="KW-1133">Transmembrane helix</keyword>
<accession>A0A449AZB9</accession>
<evidence type="ECO:0000256" key="1">
    <source>
        <dbReference type="SAM" id="Phobius"/>
    </source>
</evidence>
<keyword evidence="1" id="KW-0472">Membrane</keyword>
<evidence type="ECO:0000313" key="2">
    <source>
        <dbReference type="EMBL" id="VEU72878.1"/>
    </source>
</evidence>
<keyword evidence="3" id="KW-1185">Reference proteome</keyword>
<organism evidence="2 3">
    <name type="scientific">Mycoplasmopsis gallopavonis</name>
    <dbReference type="NCBI Taxonomy" id="76629"/>
    <lineage>
        <taxon>Bacteria</taxon>
        <taxon>Bacillati</taxon>
        <taxon>Mycoplasmatota</taxon>
        <taxon>Mycoplasmoidales</taxon>
        <taxon>Metamycoplasmataceae</taxon>
        <taxon>Mycoplasmopsis</taxon>
    </lineage>
</organism>
<protein>
    <submittedName>
        <fullName evidence="2">Uncharacterized protein</fullName>
    </submittedName>
</protein>
<evidence type="ECO:0000313" key="3">
    <source>
        <dbReference type="Proteomes" id="UP000289862"/>
    </source>
</evidence>
<keyword evidence="1" id="KW-0812">Transmembrane</keyword>